<evidence type="ECO:0000256" key="1">
    <source>
        <dbReference type="SAM" id="MobiDB-lite"/>
    </source>
</evidence>
<feature type="region of interest" description="Disordered" evidence="1">
    <location>
        <begin position="52"/>
        <end position="76"/>
    </location>
</feature>
<dbReference type="Proteomes" id="UP000233040">
    <property type="component" value="Unassembled WGS sequence"/>
</dbReference>
<accession>A0A2K5QZC3</accession>
<protein>
    <submittedName>
        <fullName evidence="2">Uncharacterized protein</fullName>
    </submittedName>
</protein>
<feature type="compositionally biased region" description="Pro residues" evidence="1">
    <location>
        <begin position="67"/>
        <end position="76"/>
    </location>
</feature>
<dbReference type="GeneTree" id="ENSGT00910000147080"/>
<name>A0A2K5QZC3_CEBIM</name>
<proteinExistence type="predicted"/>
<dbReference type="Ensembl" id="ENSCCAT00000038728.1">
    <property type="protein sequence ID" value="ENSCCAP00000021236.1"/>
    <property type="gene ID" value="ENSCCAG00000028449.1"/>
</dbReference>
<organism evidence="2 3">
    <name type="scientific">Cebus imitator</name>
    <name type="common">Panamanian white-faced capuchin</name>
    <name type="synonym">Cebus capucinus imitator</name>
    <dbReference type="NCBI Taxonomy" id="2715852"/>
    <lineage>
        <taxon>Eukaryota</taxon>
        <taxon>Metazoa</taxon>
        <taxon>Chordata</taxon>
        <taxon>Craniata</taxon>
        <taxon>Vertebrata</taxon>
        <taxon>Euteleostomi</taxon>
        <taxon>Mammalia</taxon>
        <taxon>Eutheria</taxon>
        <taxon>Euarchontoglires</taxon>
        <taxon>Primates</taxon>
        <taxon>Haplorrhini</taxon>
        <taxon>Platyrrhini</taxon>
        <taxon>Cebidae</taxon>
        <taxon>Cebinae</taxon>
        <taxon>Cebus</taxon>
    </lineage>
</organism>
<reference evidence="2" key="2">
    <citation type="submission" date="2025-09" db="UniProtKB">
        <authorList>
            <consortium name="Ensembl"/>
        </authorList>
    </citation>
    <scope>IDENTIFICATION</scope>
</reference>
<evidence type="ECO:0000313" key="2">
    <source>
        <dbReference type="Ensembl" id="ENSCCAP00000021236.1"/>
    </source>
</evidence>
<keyword evidence="3" id="KW-1185">Reference proteome</keyword>
<sequence>MGQGSCPRDHRSRTMAFPVRPYQVESVPSPARLQPCASSSLLSCVLWLRPPGRGSEHESSLTWTCISPPPAQPHLQ</sequence>
<dbReference type="OMA" id="YRSRTMA"/>
<evidence type="ECO:0000313" key="3">
    <source>
        <dbReference type="Proteomes" id="UP000233040"/>
    </source>
</evidence>
<dbReference type="AlphaFoldDB" id="A0A2K5QZC3"/>
<reference evidence="2" key="1">
    <citation type="submission" date="2025-08" db="UniProtKB">
        <authorList>
            <consortium name="Ensembl"/>
        </authorList>
    </citation>
    <scope>IDENTIFICATION</scope>
</reference>